<sequence>MSPSMQSPPAPRWSRPCAIAVVIAVHGLLLQVLLAPAPPAGIGERDDRLRMRWLPRPEPVPPPALERQSAAAAASTPRPPVPAPARIQAAASPPVAAPPARPLDLRVPALGPGQDGVDAATFVAPVIGRREVHAAFAPPPRRFRMKRGLTPEQLVQGIAQALQMWPPGYVVDPCRLSTAQVDYFQNAVDERDRDLLREALVSQRQDC</sequence>
<name>A0ABW7D2J8_9GAMM</name>
<feature type="compositionally biased region" description="Low complexity" evidence="1">
    <location>
        <begin position="84"/>
        <end position="94"/>
    </location>
</feature>
<evidence type="ECO:0000256" key="1">
    <source>
        <dbReference type="SAM" id="MobiDB-lite"/>
    </source>
</evidence>
<gene>
    <name evidence="2" type="ORF">ACEU0G_001770</name>
</gene>
<evidence type="ECO:0000313" key="2">
    <source>
        <dbReference type="EMBL" id="MFG6111434.1"/>
    </source>
</evidence>
<feature type="region of interest" description="Disordered" evidence="1">
    <location>
        <begin position="53"/>
        <end position="100"/>
    </location>
</feature>
<dbReference type="EMBL" id="JBHGCJ010000020">
    <property type="protein sequence ID" value="MFG6111434.1"/>
    <property type="molecule type" value="Genomic_DNA"/>
</dbReference>
<protein>
    <recommendedName>
        <fullName evidence="4">Transmembrane protein</fullName>
    </recommendedName>
</protein>
<dbReference type="RefSeq" id="WP_394164697.1">
    <property type="nucleotide sequence ID" value="NZ_JBHGCJ010000020.1"/>
</dbReference>
<evidence type="ECO:0000313" key="3">
    <source>
        <dbReference type="Proteomes" id="UP001605261"/>
    </source>
</evidence>
<keyword evidence="3" id="KW-1185">Reference proteome</keyword>
<evidence type="ECO:0008006" key="4">
    <source>
        <dbReference type="Google" id="ProtNLM"/>
    </source>
</evidence>
<organism evidence="2 3">
    <name type="scientific">Stenotrophomonas nematodicola</name>
    <dbReference type="NCBI Taxonomy" id="2656746"/>
    <lineage>
        <taxon>Bacteria</taxon>
        <taxon>Pseudomonadati</taxon>
        <taxon>Pseudomonadota</taxon>
        <taxon>Gammaproteobacteria</taxon>
        <taxon>Lysobacterales</taxon>
        <taxon>Lysobacteraceae</taxon>
        <taxon>Stenotrophomonas</taxon>
    </lineage>
</organism>
<feature type="compositionally biased region" description="Low complexity" evidence="1">
    <location>
        <begin position="65"/>
        <end position="76"/>
    </location>
</feature>
<reference evidence="2 3" key="1">
    <citation type="submission" date="2024-09" db="EMBL/GenBank/DDBJ databases">
        <authorList>
            <consortium name="All-Russian atlas of soil microorganisms"/>
            <consortium name="as a basis for the search for new antimicrobial producers and enzymes with unique properties"/>
            <person name="Sokolova E.A."/>
            <person name="Voronina E.N."/>
        </authorList>
    </citation>
    <scope>NUCLEOTIDE SEQUENCE [LARGE SCALE GENOMIC DNA]</scope>
    <source>
        <strain evidence="2 3">AF-22b-331.1</strain>
    </source>
</reference>
<dbReference type="Proteomes" id="UP001605261">
    <property type="component" value="Unassembled WGS sequence"/>
</dbReference>
<accession>A0ABW7D2J8</accession>
<proteinExistence type="predicted"/>
<comment type="caution">
    <text evidence="2">The sequence shown here is derived from an EMBL/GenBank/DDBJ whole genome shotgun (WGS) entry which is preliminary data.</text>
</comment>